<dbReference type="Gene3D" id="1.10.287.1490">
    <property type="match status" value="1"/>
</dbReference>
<dbReference type="InterPro" id="IPR051877">
    <property type="entry name" value="Centriole_BasalBody_StrucProt"/>
</dbReference>
<feature type="region of interest" description="Disordered" evidence="6">
    <location>
        <begin position="782"/>
        <end position="813"/>
    </location>
</feature>
<sequence length="1648" mass="184685">MFDEISFKTLQNRLHSLGYKESLDVRSAPLVQKLVDDLQRTKQDFLQLKQQAGTQSNEILDANDKISAVRYDVNKQQVENTQLHLRLIKEAEHRDQQEKAHYQQIKRLENTIAELSFWKKTSVDKITESQRENDMLRQKIESLIALNDKLTAGAMDPKAVAPKLVSTQDFVSTKLSPRSKPATYDALSAAHARISVLNQQLDFKTNELDQSEQRILELQEALRRRDSEISRLGTRGGVDPEVATLVARNEAHEAMILQLNHTVDVLNSQLRSQETNFVERAKVQSLLTIEAKSRADAEERLRSAVAENENIARELDRLRTDITTLHSSSSQSNALAAAEVDNALSSVAALRQRLAESRGDQERMRSLLDTVAAERNVASSQALNFQHEIEPLRSAVRELRAQAEDAKEQARASQAEASNCRDILSLKQAALLEAERQVDQLHQELDSRRVAEVRTEAERQKALARLEELQRRLEVVEEAACSDRDSNTHLSVQLGRLESELRTKVSALSTADAEIQALRGQLQDTQQARVHAQGAIGVADEERTRLQREVTLLAQRLKEERAETEKLITSKNALEYELGGLKSQIPLLTVDNADLQQRLDTTSSRLAEAQTALNSTSRELSGLQVFPTRYDELQQQVRSYIAKLATVEGEASRLRSETQRLGDSSQRAEAEVSELQKLLRSEREQVAALKLKVGELERSLEAAVVTNRTLELERDRLQSDWRSSNTELSDLRQRLHSEVQAAQEADAGSRSMQGKLSAVQRQLAAKEEETLSLKRALDQAERSVEAGRLREEEARGQGRDMAERARRAESNAQESEVELKQLRAARESDAINILRLEDSCSQLRRELDTRRHEVEQLTTLSLRGDATVQEYMANLKVMNSELRAAEMRMQDLVAELGKRDEEAHRVQLERDDLRRVVAGLDAERDNLQAELDQKAEQLAALTSELDLKIKQLGEVTRLLTMAEGRLAHSDSRAHENDVEASSLRDQLAGAMDGLRGLSSEHEKLRAELRAAHEDLEALVRENQAVGNELTTVSRQRDHANAELRHLSPRLVAAEQLVRAKEAEVEDLRRAYESLALEHRRVESTAAQLEREATMREATLGARGDEVASLHEALREAHSQNNQYVMDLQAFERQIDALSRQLAKAEADMEDLIRERESMLEEMRASQQVRLSSERQREELQRQVAALDSQLAITHARLEDAGNESSSLTQRLVLERSRIAELEAVLAAQRAREYRQDLSSTKSGSQLAIMQERNRILEEQVSALHHQMQELQHSREAQDRELGRLRTEAMALIASTTSLEQQGQESVARLGQRADAAEMKAQEMGSALRNMKMERDSLSSRLEALSLQAQADVTALKQQMDVAMDGRSALSRELAAAKQQVEELRRAAAAAGMSKHESEAAESSAPVFLAEVSRLRTQVTDLSLENERLRKEMSVASQQSSLQAVHPRELNTVHIQQLMRVQVQLKLDAAANEGSSTAQGNLMQQLMRVQVQLKEEQMKRRQAERDFLDLMESIEQTDSGQSDHVAKGVSTQKLKDMQAKLNALEAEKLSLEDNVNKTRALMHAMQVELSRIHQEYGSASGTLQQLAHDLQEVQTGHAVHNEVSDTSDGDSSALRGTTSMVSSQVGSVSTIQEETWGSSGGGGGGGQRP</sequence>
<feature type="coiled-coil region" evidence="5">
    <location>
        <begin position="1485"/>
        <end position="1560"/>
    </location>
</feature>
<organism evidence="7 8">
    <name type="scientific">Chlamydomonas eustigma</name>
    <dbReference type="NCBI Taxonomy" id="1157962"/>
    <lineage>
        <taxon>Eukaryota</taxon>
        <taxon>Viridiplantae</taxon>
        <taxon>Chlorophyta</taxon>
        <taxon>core chlorophytes</taxon>
        <taxon>Chlorophyceae</taxon>
        <taxon>CS clade</taxon>
        <taxon>Chlamydomonadales</taxon>
        <taxon>Chlamydomonadaceae</taxon>
        <taxon>Chlamydomonas</taxon>
    </lineage>
</organism>
<dbReference type="OrthoDB" id="543507at2759"/>
<feature type="compositionally biased region" description="Gly residues" evidence="6">
    <location>
        <begin position="1637"/>
        <end position="1648"/>
    </location>
</feature>
<feature type="coiled-coil region" evidence="5">
    <location>
        <begin position="294"/>
        <end position="321"/>
    </location>
</feature>
<evidence type="ECO:0000256" key="3">
    <source>
        <dbReference type="ARBA" id="ARBA00023212"/>
    </source>
</evidence>
<feature type="compositionally biased region" description="Basic and acidic residues" evidence="6">
    <location>
        <begin position="782"/>
        <end position="809"/>
    </location>
</feature>
<comment type="similarity">
    <text evidence="4">Belongs to the CEP135/TSGA10 family.</text>
</comment>
<dbReference type="GO" id="GO:0005814">
    <property type="term" value="C:centriole"/>
    <property type="evidence" value="ECO:0007669"/>
    <property type="project" value="UniProtKB-SubCell"/>
</dbReference>
<feature type="coiled-coil region" evidence="5">
    <location>
        <begin position="1246"/>
        <end position="1287"/>
    </location>
</feature>
<feature type="coiled-coil region" evidence="5">
    <location>
        <begin position="194"/>
        <end position="228"/>
    </location>
</feature>
<evidence type="ECO:0000256" key="1">
    <source>
        <dbReference type="ARBA" id="ARBA00004114"/>
    </source>
</evidence>
<dbReference type="PANTHER" id="PTHR20544:SF0">
    <property type="entry name" value="NUCLEOPROTEIN TPR_MLP1 DOMAIN-CONTAINING PROTEIN"/>
    <property type="match status" value="1"/>
</dbReference>
<feature type="region of interest" description="Disordered" evidence="6">
    <location>
        <begin position="1599"/>
        <end position="1648"/>
    </location>
</feature>
<feature type="coiled-coil region" evidence="5">
    <location>
        <begin position="868"/>
        <end position="951"/>
    </location>
</feature>
<dbReference type="PANTHER" id="PTHR20544">
    <property type="entry name" value="CENTROSOMAL PROTEIN CEP135"/>
    <property type="match status" value="1"/>
</dbReference>
<name>A0A250WQM2_9CHLO</name>
<evidence type="ECO:0000313" key="8">
    <source>
        <dbReference type="Proteomes" id="UP000232323"/>
    </source>
</evidence>
<keyword evidence="3" id="KW-0206">Cytoskeleton</keyword>
<dbReference type="STRING" id="1157962.A0A250WQM2"/>
<gene>
    <name evidence="7" type="ORF">CEUSTIGMA_g448.t1</name>
</gene>
<reference evidence="7 8" key="1">
    <citation type="submission" date="2017-08" db="EMBL/GenBank/DDBJ databases">
        <title>Acidophilic green algal genome provides insights into adaptation to an acidic environment.</title>
        <authorList>
            <person name="Hirooka S."/>
            <person name="Hirose Y."/>
            <person name="Kanesaki Y."/>
            <person name="Higuchi S."/>
            <person name="Fujiwara T."/>
            <person name="Onuma R."/>
            <person name="Era A."/>
            <person name="Ohbayashi R."/>
            <person name="Uzuka A."/>
            <person name="Nozaki H."/>
            <person name="Yoshikawa H."/>
            <person name="Miyagishima S.Y."/>
        </authorList>
    </citation>
    <scope>NUCLEOTIDE SEQUENCE [LARGE SCALE GENOMIC DNA]</scope>
    <source>
        <strain evidence="7 8">NIES-2499</strain>
    </source>
</reference>
<dbReference type="Proteomes" id="UP000232323">
    <property type="component" value="Unassembled WGS sequence"/>
</dbReference>
<evidence type="ECO:0000256" key="4">
    <source>
        <dbReference type="ARBA" id="ARBA00038123"/>
    </source>
</evidence>
<keyword evidence="5" id="KW-0175">Coiled coil</keyword>
<evidence type="ECO:0000313" key="7">
    <source>
        <dbReference type="EMBL" id="GAX72996.1"/>
    </source>
</evidence>
<feature type="coiled-coil region" evidence="5">
    <location>
        <begin position="389"/>
        <end position="479"/>
    </location>
</feature>
<accession>A0A250WQM2</accession>
<keyword evidence="8" id="KW-1185">Reference proteome</keyword>
<proteinExistence type="inferred from homology"/>
<dbReference type="EMBL" id="BEGY01000002">
    <property type="protein sequence ID" value="GAX72996.1"/>
    <property type="molecule type" value="Genomic_DNA"/>
</dbReference>
<feature type="coiled-coil region" evidence="5">
    <location>
        <begin position="994"/>
        <end position="1196"/>
    </location>
</feature>
<evidence type="ECO:0000256" key="5">
    <source>
        <dbReference type="SAM" id="Coils"/>
    </source>
</evidence>
<keyword evidence="2" id="KW-0963">Cytoplasm</keyword>
<evidence type="ECO:0000256" key="2">
    <source>
        <dbReference type="ARBA" id="ARBA00022490"/>
    </source>
</evidence>
<evidence type="ECO:0008006" key="9">
    <source>
        <dbReference type="Google" id="ProtNLM"/>
    </source>
</evidence>
<feature type="compositionally biased region" description="Polar residues" evidence="6">
    <location>
        <begin position="1603"/>
        <end position="1635"/>
    </location>
</feature>
<evidence type="ECO:0000256" key="6">
    <source>
        <dbReference type="SAM" id="MobiDB-lite"/>
    </source>
</evidence>
<comment type="caution">
    <text evidence="7">The sequence shown here is derived from an EMBL/GenBank/DDBJ whole genome shotgun (WGS) entry which is preliminary data.</text>
</comment>
<protein>
    <recommendedName>
        <fullName evidence="9">Centrosomal protein of 135 kDa</fullName>
    </recommendedName>
</protein>
<feature type="coiled-coil region" evidence="5">
    <location>
        <begin position="1327"/>
        <end position="1438"/>
    </location>
</feature>
<comment type="subcellular location">
    <subcellularLocation>
        <location evidence="1">Cytoplasm</location>
        <location evidence="1">Cytoskeleton</location>
        <location evidence="1">Microtubule organizing center</location>
        <location evidence="1">Centrosome</location>
        <location evidence="1">Centriole</location>
    </subcellularLocation>
</comment>